<feature type="transmembrane region" description="Helical" evidence="15">
    <location>
        <begin position="183"/>
        <end position="204"/>
    </location>
</feature>
<dbReference type="InterPro" id="IPR023298">
    <property type="entry name" value="ATPase_P-typ_TM_dom_sf"/>
</dbReference>
<dbReference type="SUPFAM" id="SSF81665">
    <property type="entry name" value="Calcium ATPase, transmembrane domain M"/>
    <property type="match status" value="1"/>
</dbReference>
<evidence type="ECO:0000256" key="13">
    <source>
        <dbReference type="ARBA" id="ARBA00023065"/>
    </source>
</evidence>
<sequence length="814" mass="88785">MKIDTSSCFHCAEPCPSDNELHIRYRNADHAVCCAGCKSVAETIISSGLDQYYAQREKPADRKEPLPTELREQLSLYDDKQLQADFVHQTGEQSKEAALILEGISCAACIWLNEQHIAQLQGVQSVSINYSTYRARIRWDDSQIHLSTILEHIAAIGYRALPYDHARDEVNWQKQRKSALFRLWVAGLSMMQVMMFVVPIYLSADGEIEDLWLTMMHWGSALLTLPVVLYSCWPFYTNSWRDLKHGRAGMDLPVSLGVLIAFFASVYALIANNGEIYFDSVSMFVFLLLSGRYLELKARRNAGAAAEKLVKLVPTFAHQLHSDQTLHETAVARLKVGDRIVVKAGEIIPIDGLVLDGQSEVNEAMLTGESLPVRKVSGSNVTAGTSNLLSPLTVEVKLTGADTRIAGMVRILDQALEQKPRLAAIADRISGWFVFGLLIAAALTYWYWHLHDPLHALPITVALLVISCPCALSLATPTALTAATGRLAQLGLLVTRANLLETLAKVTDIVLDKTGTLTHGEPRIVRTVPLAMEAEPALTIAQALESQSEHPIAKAFAAQNKQSDNSAATDIQKHAQGGISGRIDNQQYWIGSLQFISDLLNQPIPYTLTQYTTEGSIIALSDGDTWLTAFVLADTLRPDAAELVHKLHQSGFNVHLVSGDQLHPVNHIASQLSISNVRAHATPEAKVAYIQTLQDSGKVVLMIGDGVNDAPVLALANVSIAMGAGVDIAHAAGDMILLNNNLACLPAAFKLAKKTQRIIKQNLLWALLYNIAALPLAAAGFVTPWLASIGMAMSSLLVVLNALRLVSIPKKKSQ</sequence>
<dbReference type="InterPro" id="IPR018303">
    <property type="entry name" value="ATPase_P-typ_P_site"/>
</dbReference>
<keyword evidence="12 15" id="KW-1133">Transmembrane helix</keyword>
<evidence type="ECO:0000259" key="16">
    <source>
        <dbReference type="PROSITE" id="PS50846"/>
    </source>
</evidence>
<dbReference type="PANTHER" id="PTHR43520:SF5">
    <property type="entry name" value="CATION-TRANSPORTING P-TYPE ATPASE-RELATED"/>
    <property type="match status" value="1"/>
</dbReference>
<evidence type="ECO:0000256" key="4">
    <source>
        <dbReference type="ARBA" id="ARBA00022475"/>
    </source>
</evidence>
<keyword evidence="11" id="KW-1278">Translocase</keyword>
<protein>
    <submittedName>
        <fullName evidence="17">Heavy metal translocating P-type ATPase</fullName>
    </submittedName>
</protein>
<keyword evidence="13" id="KW-0406">Ion transport</keyword>
<name>A0ABX8Z973_9NEIS</name>
<evidence type="ECO:0000256" key="5">
    <source>
        <dbReference type="ARBA" id="ARBA00022553"/>
    </source>
</evidence>
<keyword evidence="14 15" id="KW-0472">Membrane</keyword>
<dbReference type="InterPro" id="IPR001757">
    <property type="entry name" value="P_typ_ATPase"/>
</dbReference>
<dbReference type="SFLD" id="SFLDF00027">
    <property type="entry name" value="p-type_atpase"/>
    <property type="match status" value="1"/>
</dbReference>
<evidence type="ECO:0000256" key="7">
    <source>
        <dbReference type="ARBA" id="ARBA00022723"/>
    </source>
</evidence>
<dbReference type="CDD" id="cd02079">
    <property type="entry name" value="P-type_ATPase_HM"/>
    <property type="match status" value="1"/>
</dbReference>
<dbReference type="PRINTS" id="PR00119">
    <property type="entry name" value="CATATPASE"/>
</dbReference>
<evidence type="ECO:0000256" key="2">
    <source>
        <dbReference type="ARBA" id="ARBA00006024"/>
    </source>
</evidence>
<evidence type="ECO:0000256" key="11">
    <source>
        <dbReference type="ARBA" id="ARBA00022967"/>
    </source>
</evidence>
<feature type="transmembrane region" description="Helical" evidence="15">
    <location>
        <begin position="429"/>
        <end position="448"/>
    </location>
</feature>
<dbReference type="InterPro" id="IPR027256">
    <property type="entry name" value="P-typ_ATPase_IB"/>
</dbReference>
<dbReference type="Gene3D" id="3.30.70.100">
    <property type="match status" value="1"/>
</dbReference>
<dbReference type="Pfam" id="PF00403">
    <property type="entry name" value="HMA"/>
    <property type="match status" value="1"/>
</dbReference>
<keyword evidence="9 15" id="KW-0067">ATP-binding</keyword>
<evidence type="ECO:0000256" key="6">
    <source>
        <dbReference type="ARBA" id="ARBA00022692"/>
    </source>
</evidence>
<proteinExistence type="inferred from homology"/>
<evidence type="ECO:0000313" key="18">
    <source>
        <dbReference type="Proteomes" id="UP000825679"/>
    </source>
</evidence>
<dbReference type="PROSITE" id="PS50846">
    <property type="entry name" value="HMA_2"/>
    <property type="match status" value="1"/>
</dbReference>
<feature type="transmembrane region" description="Helical" evidence="15">
    <location>
        <begin position="248"/>
        <end position="270"/>
    </location>
</feature>
<evidence type="ECO:0000256" key="15">
    <source>
        <dbReference type="RuleBase" id="RU362081"/>
    </source>
</evidence>
<reference evidence="17 18" key="1">
    <citation type="submission" date="2021-08" db="EMBL/GenBank/DDBJ databases">
        <title>complete genome sequencing of Deefgea sp. D25.</title>
        <authorList>
            <person name="Bae J.-W."/>
            <person name="Gim D.-H."/>
        </authorList>
    </citation>
    <scope>NUCLEOTIDE SEQUENCE [LARGE SCALE GENOMIC DNA]</scope>
    <source>
        <strain evidence="17 18">D25</strain>
    </source>
</reference>
<dbReference type="InterPro" id="IPR059000">
    <property type="entry name" value="ATPase_P-type_domA"/>
</dbReference>
<dbReference type="InterPro" id="IPR021993">
    <property type="entry name" value="ATPase-cat-bd"/>
</dbReference>
<keyword evidence="4 15" id="KW-1003">Cell membrane</keyword>
<dbReference type="SFLD" id="SFLDG00002">
    <property type="entry name" value="C1.7:_P-type_atpase_like"/>
    <property type="match status" value="1"/>
</dbReference>
<comment type="subcellular location">
    <subcellularLocation>
        <location evidence="1">Cell membrane</location>
        <topology evidence="1">Multi-pass membrane protein</topology>
    </subcellularLocation>
</comment>
<evidence type="ECO:0000256" key="8">
    <source>
        <dbReference type="ARBA" id="ARBA00022741"/>
    </source>
</evidence>
<dbReference type="Gene3D" id="2.70.150.10">
    <property type="entry name" value="Calcium-transporting ATPase, cytoplasmic transduction domain A"/>
    <property type="match status" value="1"/>
</dbReference>
<accession>A0ABX8Z973</accession>
<dbReference type="Pfam" id="PF00122">
    <property type="entry name" value="E1-E2_ATPase"/>
    <property type="match status" value="1"/>
</dbReference>
<dbReference type="Pfam" id="PF12156">
    <property type="entry name" value="ATPase-cat_bd"/>
    <property type="match status" value="1"/>
</dbReference>
<dbReference type="NCBIfam" id="TIGR01511">
    <property type="entry name" value="ATPase-IB1_Cu"/>
    <property type="match status" value="1"/>
</dbReference>
<feature type="transmembrane region" description="Helical" evidence="15">
    <location>
        <begin position="788"/>
        <end position="806"/>
    </location>
</feature>
<dbReference type="InterPro" id="IPR036412">
    <property type="entry name" value="HAD-like_sf"/>
</dbReference>
<dbReference type="SFLD" id="SFLDS00003">
    <property type="entry name" value="Haloacid_Dehalogenase"/>
    <property type="match status" value="1"/>
</dbReference>
<keyword evidence="3" id="KW-0813">Transport</keyword>
<keyword evidence="18" id="KW-1185">Reference proteome</keyword>
<dbReference type="NCBIfam" id="TIGR01494">
    <property type="entry name" value="ATPase_P-type"/>
    <property type="match status" value="1"/>
</dbReference>
<evidence type="ECO:0000256" key="9">
    <source>
        <dbReference type="ARBA" id="ARBA00022840"/>
    </source>
</evidence>
<dbReference type="SUPFAM" id="SSF56784">
    <property type="entry name" value="HAD-like"/>
    <property type="match status" value="1"/>
</dbReference>
<dbReference type="InterPro" id="IPR008250">
    <property type="entry name" value="ATPase_P-typ_transduc_dom_A_sf"/>
</dbReference>
<organism evidence="17 18">
    <name type="scientific">Deefgea tanakiae</name>
    <dbReference type="NCBI Taxonomy" id="2865840"/>
    <lineage>
        <taxon>Bacteria</taxon>
        <taxon>Pseudomonadati</taxon>
        <taxon>Pseudomonadota</taxon>
        <taxon>Betaproteobacteria</taxon>
        <taxon>Neisseriales</taxon>
        <taxon>Chitinibacteraceae</taxon>
        <taxon>Deefgea</taxon>
    </lineage>
</organism>
<dbReference type="NCBIfam" id="TIGR01525">
    <property type="entry name" value="ATPase-IB_hvy"/>
    <property type="match status" value="1"/>
</dbReference>
<dbReference type="Proteomes" id="UP000825679">
    <property type="component" value="Chromosome"/>
</dbReference>
<gene>
    <name evidence="17" type="ORF">K4H28_06955</name>
</gene>
<dbReference type="InterPro" id="IPR036163">
    <property type="entry name" value="HMA_dom_sf"/>
</dbReference>
<dbReference type="SUPFAM" id="SSF81653">
    <property type="entry name" value="Calcium ATPase, transduction domain A"/>
    <property type="match status" value="1"/>
</dbReference>
<feature type="domain" description="HMA" evidence="16">
    <location>
        <begin position="95"/>
        <end position="161"/>
    </location>
</feature>
<keyword evidence="6 15" id="KW-0812">Transmembrane</keyword>
<dbReference type="InterPro" id="IPR044492">
    <property type="entry name" value="P_typ_ATPase_HD_dom"/>
</dbReference>
<dbReference type="InterPro" id="IPR023214">
    <property type="entry name" value="HAD_sf"/>
</dbReference>
<evidence type="ECO:0000313" key="17">
    <source>
        <dbReference type="EMBL" id="QZA79128.1"/>
    </source>
</evidence>
<feature type="transmembrane region" description="Helical" evidence="15">
    <location>
        <begin position="763"/>
        <end position="782"/>
    </location>
</feature>
<feature type="transmembrane region" description="Helical" evidence="15">
    <location>
        <begin position="216"/>
        <end position="236"/>
    </location>
</feature>
<dbReference type="Pfam" id="PF00702">
    <property type="entry name" value="Hydrolase"/>
    <property type="match status" value="1"/>
</dbReference>
<evidence type="ECO:0000256" key="14">
    <source>
        <dbReference type="ARBA" id="ARBA00023136"/>
    </source>
</evidence>
<comment type="similarity">
    <text evidence="2 15">Belongs to the cation transport ATPase (P-type) (TC 3.A.3) family. Type IB subfamily.</text>
</comment>
<dbReference type="InterPro" id="IPR006121">
    <property type="entry name" value="HMA_dom"/>
</dbReference>
<dbReference type="PANTHER" id="PTHR43520">
    <property type="entry name" value="ATP7, ISOFORM B"/>
    <property type="match status" value="1"/>
</dbReference>
<evidence type="ECO:0000256" key="1">
    <source>
        <dbReference type="ARBA" id="ARBA00004651"/>
    </source>
</evidence>
<dbReference type="Gene3D" id="3.40.50.1000">
    <property type="entry name" value="HAD superfamily/HAD-like"/>
    <property type="match status" value="1"/>
</dbReference>
<feature type="transmembrane region" description="Helical" evidence="15">
    <location>
        <begin position="276"/>
        <end position="294"/>
    </location>
</feature>
<dbReference type="RefSeq" id="WP_221007647.1">
    <property type="nucleotide sequence ID" value="NZ_CP081150.1"/>
</dbReference>
<keyword evidence="8 15" id="KW-0547">Nucleotide-binding</keyword>
<dbReference type="InterPro" id="IPR023299">
    <property type="entry name" value="ATPase_P-typ_cyto_dom_N"/>
</dbReference>
<dbReference type="SUPFAM" id="SSF55008">
    <property type="entry name" value="HMA, heavy metal-associated domain"/>
    <property type="match status" value="1"/>
</dbReference>
<dbReference type="Gene3D" id="3.40.1110.10">
    <property type="entry name" value="Calcium-transporting ATPase, cytoplasmic domain N"/>
    <property type="match status" value="1"/>
</dbReference>
<keyword evidence="10" id="KW-0460">Magnesium</keyword>
<dbReference type="PROSITE" id="PS01229">
    <property type="entry name" value="COF_2"/>
    <property type="match status" value="1"/>
</dbReference>
<evidence type="ECO:0000256" key="3">
    <source>
        <dbReference type="ARBA" id="ARBA00022448"/>
    </source>
</evidence>
<dbReference type="PROSITE" id="PS00154">
    <property type="entry name" value="ATPASE_E1_E2"/>
    <property type="match status" value="1"/>
</dbReference>
<evidence type="ECO:0000256" key="12">
    <source>
        <dbReference type="ARBA" id="ARBA00022989"/>
    </source>
</evidence>
<dbReference type="EMBL" id="CP081150">
    <property type="protein sequence ID" value="QZA79128.1"/>
    <property type="molecule type" value="Genomic_DNA"/>
</dbReference>
<keyword evidence="7 15" id="KW-0479">Metal-binding</keyword>
<keyword evidence="5" id="KW-0597">Phosphoprotein</keyword>
<evidence type="ECO:0000256" key="10">
    <source>
        <dbReference type="ARBA" id="ARBA00022842"/>
    </source>
</evidence>
<feature type="transmembrane region" description="Helical" evidence="15">
    <location>
        <begin position="454"/>
        <end position="476"/>
    </location>
</feature>